<name>A0A6I9R009_ELAGV</name>
<dbReference type="GO" id="GO:0048046">
    <property type="term" value="C:apoplast"/>
    <property type="evidence" value="ECO:0007669"/>
    <property type="project" value="UniProtKB-SubCell"/>
</dbReference>
<protein>
    <submittedName>
        <fullName evidence="7">Protein EXORDIUM-like 2</fullName>
    </submittedName>
</protein>
<dbReference type="OrthoDB" id="2017091at2759"/>
<dbReference type="AlphaFoldDB" id="A0A6I9R009"/>
<proteinExistence type="inferred from homology"/>
<gene>
    <name evidence="7" type="primary">LOC105041938</name>
</gene>
<accession>A0A6I9R009</accession>
<comment type="subcellular location">
    <subcellularLocation>
        <location evidence="1">Secreted</location>
        <location evidence="1">Extracellular space</location>
        <location evidence="1">Apoplast</location>
    </subcellularLocation>
</comment>
<organism evidence="6 7">
    <name type="scientific">Elaeis guineensis var. tenera</name>
    <name type="common">Oil palm</name>
    <dbReference type="NCBI Taxonomy" id="51953"/>
    <lineage>
        <taxon>Eukaryota</taxon>
        <taxon>Viridiplantae</taxon>
        <taxon>Streptophyta</taxon>
        <taxon>Embryophyta</taxon>
        <taxon>Tracheophyta</taxon>
        <taxon>Spermatophyta</taxon>
        <taxon>Magnoliopsida</taxon>
        <taxon>Liliopsida</taxon>
        <taxon>Arecaceae</taxon>
        <taxon>Arecoideae</taxon>
        <taxon>Cocoseae</taxon>
        <taxon>Elaeidinae</taxon>
        <taxon>Elaeis</taxon>
    </lineage>
</organism>
<dbReference type="RefSeq" id="XP_010917317.2">
    <property type="nucleotide sequence ID" value="XM_010919015.3"/>
</dbReference>
<evidence type="ECO:0000256" key="5">
    <source>
        <dbReference type="ARBA" id="ARBA00023591"/>
    </source>
</evidence>
<evidence type="ECO:0000313" key="7">
    <source>
        <dbReference type="RefSeq" id="XP_010917317.2"/>
    </source>
</evidence>
<evidence type="ECO:0000256" key="1">
    <source>
        <dbReference type="ARBA" id="ARBA00004271"/>
    </source>
</evidence>
<keyword evidence="3" id="KW-0964">Secreted</keyword>
<dbReference type="InParanoid" id="A0A6I9R009"/>
<dbReference type="KEGG" id="egu:105041938"/>
<evidence type="ECO:0000256" key="4">
    <source>
        <dbReference type="ARBA" id="ARBA00022729"/>
    </source>
</evidence>
<evidence type="ECO:0000313" key="6">
    <source>
        <dbReference type="Proteomes" id="UP000504607"/>
    </source>
</evidence>
<dbReference type="InterPro" id="IPR006766">
    <property type="entry name" value="EXORDIUM-like"/>
</dbReference>
<dbReference type="GeneID" id="105041938"/>
<dbReference type="PANTHER" id="PTHR31279:SF73">
    <property type="entry name" value="OS10G0376400 PROTEIN"/>
    <property type="match status" value="1"/>
</dbReference>
<dbReference type="Pfam" id="PF04674">
    <property type="entry name" value="Phi_1"/>
    <property type="match status" value="1"/>
</dbReference>
<dbReference type="PANTHER" id="PTHR31279">
    <property type="entry name" value="PROTEIN EXORDIUM-LIKE 5"/>
    <property type="match status" value="1"/>
</dbReference>
<reference evidence="7" key="1">
    <citation type="submission" date="2025-08" db="UniProtKB">
        <authorList>
            <consortium name="RefSeq"/>
        </authorList>
    </citation>
    <scope>IDENTIFICATION</scope>
</reference>
<comment type="similarity">
    <text evidence="5">Belongs to the EXORDIUM family.</text>
</comment>
<sequence length="359" mass="37932">MIARILLSLFMNPIPANLPYISTALPSSLLTPTPIPFLMASLLSPRTTLPLILLLLISFVNLCHGSRKLTSLYQPPPTILTYHGGTLLEGHIPISILWYGKFSPAQRSIISDFLLSLTPTHHHLPATATPAPSVSKWWTTVDSYVQGAGKKQTHILLTNQLLDEDYSMGKYLRRPQISELAGRLGVMRGGLAVVLTAEDVAVEGFCSSACGLHASRPAAGARGQARAAYIWVGNAEGQCPGQCAWPFHRPVYGPQGPALRAPNGDVGVDGMVINLATLVAGAVTNPFGGGFFQGDAAAPVEVAGACPGVYGRGAYPGYAGELRVDPATGGSYNVVGMKGRKYLVPATLDPVSHSCLPMV</sequence>
<keyword evidence="4" id="KW-0732">Signal</keyword>
<dbReference type="Proteomes" id="UP000504607">
    <property type="component" value="Chromosome 3"/>
</dbReference>
<evidence type="ECO:0000256" key="2">
    <source>
        <dbReference type="ARBA" id="ARBA00022523"/>
    </source>
</evidence>
<evidence type="ECO:0000256" key="3">
    <source>
        <dbReference type="ARBA" id="ARBA00022525"/>
    </source>
</evidence>
<keyword evidence="2" id="KW-0052">Apoplast</keyword>
<keyword evidence="6" id="KW-1185">Reference proteome</keyword>